<evidence type="ECO:0000313" key="2">
    <source>
        <dbReference type="EMBL" id="WOH15415.1"/>
    </source>
</evidence>
<dbReference type="AlphaFoldDB" id="A0AAF0XWR5"/>
<protein>
    <recommendedName>
        <fullName evidence="1">Retrovirus-related Pol polyprotein from transposon TNT 1-94-like beta-barrel domain-containing protein</fullName>
    </recommendedName>
</protein>
<keyword evidence="3" id="KW-1185">Reference proteome</keyword>
<feature type="domain" description="Retrovirus-related Pol polyprotein from transposon TNT 1-94-like beta-barrel" evidence="1">
    <location>
        <begin position="43"/>
        <end position="117"/>
    </location>
</feature>
<dbReference type="Proteomes" id="UP000077755">
    <property type="component" value="Chromosome 9"/>
</dbReference>
<dbReference type="EMBL" id="CP093351">
    <property type="protein sequence ID" value="WOH15415.1"/>
    <property type="molecule type" value="Genomic_DNA"/>
</dbReference>
<reference evidence="2" key="1">
    <citation type="journal article" date="2016" name="Nat. Genet.">
        <title>A high-quality carrot genome assembly provides new insights into carotenoid accumulation and asterid genome evolution.</title>
        <authorList>
            <person name="Iorizzo M."/>
            <person name="Ellison S."/>
            <person name="Senalik D."/>
            <person name="Zeng P."/>
            <person name="Satapoomin P."/>
            <person name="Huang J."/>
            <person name="Bowman M."/>
            <person name="Iovene M."/>
            <person name="Sanseverino W."/>
            <person name="Cavagnaro P."/>
            <person name="Yildiz M."/>
            <person name="Macko-Podgorni A."/>
            <person name="Moranska E."/>
            <person name="Grzebelus E."/>
            <person name="Grzebelus D."/>
            <person name="Ashrafi H."/>
            <person name="Zheng Z."/>
            <person name="Cheng S."/>
            <person name="Spooner D."/>
            <person name="Van Deynze A."/>
            <person name="Simon P."/>
        </authorList>
    </citation>
    <scope>NUCLEOTIDE SEQUENCE</scope>
    <source>
        <tissue evidence="2">Leaf</tissue>
    </source>
</reference>
<name>A0AAF0XWR5_DAUCS</name>
<evidence type="ECO:0000259" key="1">
    <source>
        <dbReference type="Pfam" id="PF22936"/>
    </source>
</evidence>
<dbReference type="InterPro" id="IPR054722">
    <property type="entry name" value="PolX-like_BBD"/>
</dbReference>
<reference evidence="2" key="2">
    <citation type="submission" date="2022-03" db="EMBL/GenBank/DDBJ databases">
        <title>Draft title - Genomic analysis of global carrot germplasm unveils the trajectory of domestication and the origin of high carotenoid orange carrot.</title>
        <authorList>
            <person name="Iorizzo M."/>
            <person name="Ellison S."/>
            <person name="Senalik D."/>
            <person name="Macko-Podgorni A."/>
            <person name="Grzebelus D."/>
            <person name="Bostan H."/>
            <person name="Rolling W."/>
            <person name="Curaba J."/>
            <person name="Simon P."/>
        </authorList>
    </citation>
    <scope>NUCLEOTIDE SEQUENCE</scope>
    <source>
        <tissue evidence="2">Leaf</tissue>
    </source>
</reference>
<gene>
    <name evidence="2" type="ORF">DCAR_0934954</name>
</gene>
<proteinExistence type="predicted"/>
<dbReference type="Pfam" id="PF22936">
    <property type="entry name" value="Pol_BBD"/>
    <property type="match status" value="1"/>
</dbReference>
<organism evidence="2 3">
    <name type="scientific">Daucus carota subsp. sativus</name>
    <name type="common">Carrot</name>
    <dbReference type="NCBI Taxonomy" id="79200"/>
    <lineage>
        <taxon>Eukaryota</taxon>
        <taxon>Viridiplantae</taxon>
        <taxon>Streptophyta</taxon>
        <taxon>Embryophyta</taxon>
        <taxon>Tracheophyta</taxon>
        <taxon>Spermatophyta</taxon>
        <taxon>Magnoliopsida</taxon>
        <taxon>eudicotyledons</taxon>
        <taxon>Gunneridae</taxon>
        <taxon>Pentapetalae</taxon>
        <taxon>asterids</taxon>
        <taxon>campanulids</taxon>
        <taxon>Apiales</taxon>
        <taxon>Apiaceae</taxon>
        <taxon>Apioideae</taxon>
        <taxon>Scandiceae</taxon>
        <taxon>Daucinae</taxon>
        <taxon>Daucus</taxon>
        <taxon>Daucus sect. Daucus</taxon>
    </lineage>
</organism>
<evidence type="ECO:0000313" key="3">
    <source>
        <dbReference type="Proteomes" id="UP000077755"/>
    </source>
</evidence>
<accession>A0AAF0XWR5</accession>
<sequence>MMKLFNTQQASGGNNNNKMASFAGIILASNVVSIVKSYDKNTWIIDSGASDHMCGNTIIFHNLRSLDLPVKVGLSDGSVKIVDKMGDIKLSRRLTLYDVLYIDEFNHNLLSVSKLIKTSKINVMFDTKICILQDPSTKEIVGRGKEENGLYRIEAAKDEENQVGVMRFWRQSNNVVMCNAAVKLYIVHARLGHSSVSKMRHIKFCNSDGLRNFFCDACCVEKHHKLPFKPSNAIAKNIFDLVHVDLWGPYKIPSITGEN</sequence>